<accession>A0A1I0QZV9</accession>
<organism evidence="1 2">
    <name type="scientific">Roseivirga pacifica</name>
    <dbReference type="NCBI Taxonomy" id="1267423"/>
    <lineage>
        <taxon>Bacteria</taxon>
        <taxon>Pseudomonadati</taxon>
        <taxon>Bacteroidota</taxon>
        <taxon>Cytophagia</taxon>
        <taxon>Cytophagales</taxon>
        <taxon>Roseivirgaceae</taxon>
        <taxon>Roseivirga</taxon>
    </lineage>
</organism>
<dbReference type="Pfam" id="PF08889">
    <property type="entry name" value="WbqC"/>
    <property type="match status" value="1"/>
</dbReference>
<dbReference type="Proteomes" id="UP000199437">
    <property type="component" value="Unassembled WGS sequence"/>
</dbReference>
<keyword evidence="2" id="KW-1185">Reference proteome</keyword>
<dbReference type="GeneID" id="99987652"/>
<dbReference type="InterPro" id="IPR014985">
    <property type="entry name" value="WbqC"/>
</dbReference>
<sequence length="226" mass="26257">MIVSILQSNYIPWKGYFDIIAKSDVFVIYDEVQYTKNDWRNRNQIKSQSGKTWLTIPVSKVGLESKIYEVETAHDLWVKKHKSSIQANYAKAKCFKEMRDYVFAIYDKLESKSLSSINLTFIEAICKLLDIDTKIIDSRELSLRGDRVEKLIDACTKLGADTYLSGASAKNYLDPARFAERKINVEWMDYNGYIEYNQLFPPFDHAVTILDLLFNEGDQARMFLKN</sequence>
<dbReference type="AlphaFoldDB" id="A0A1I0QZV9"/>
<evidence type="ECO:0000313" key="2">
    <source>
        <dbReference type="Proteomes" id="UP000199437"/>
    </source>
</evidence>
<gene>
    <name evidence="1" type="ORF">SAMN05216290_2968</name>
</gene>
<reference evidence="2" key="1">
    <citation type="submission" date="2016-10" db="EMBL/GenBank/DDBJ databases">
        <authorList>
            <person name="Varghese N."/>
            <person name="Submissions S."/>
        </authorList>
    </citation>
    <scope>NUCLEOTIDE SEQUENCE [LARGE SCALE GENOMIC DNA]</scope>
    <source>
        <strain evidence="2">CGMCC 1.12402</strain>
    </source>
</reference>
<proteinExistence type="predicted"/>
<dbReference type="RefSeq" id="WP_090259344.1">
    <property type="nucleotide sequence ID" value="NZ_FOIR01000002.1"/>
</dbReference>
<evidence type="ECO:0000313" key="1">
    <source>
        <dbReference type="EMBL" id="SEW33212.1"/>
    </source>
</evidence>
<dbReference type="EMBL" id="FOIR01000002">
    <property type="protein sequence ID" value="SEW33212.1"/>
    <property type="molecule type" value="Genomic_DNA"/>
</dbReference>
<protein>
    <submittedName>
        <fullName evidence="1">WbqC-like protein family protein</fullName>
    </submittedName>
</protein>
<dbReference type="STRING" id="1267423.SAMN05216290_2968"/>
<dbReference type="OrthoDB" id="3611744at2"/>
<name>A0A1I0QZV9_9BACT</name>